<dbReference type="RefSeq" id="WP_432758225.1">
    <property type="nucleotide sequence ID" value="NZ_JBEEEP010000049.1"/>
</dbReference>
<evidence type="ECO:0000313" key="3">
    <source>
        <dbReference type="Proteomes" id="UP001485476"/>
    </source>
</evidence>
<proteinExistence type="predicted"/>
<keyword evidence="3" id="KW-1185">Reference proteome</keyword>
<feature type="compositionally biased region" description="Basic and acidic residues" evidence="1">
    <location>
        <begin position="1"/>
        <end position="15"/>
    </location>
</feature>
<evidence type="ECO:0000256" key="1">
    <source>
        <dbReference type="SAM" id="MobiDB-lite"/>
    </source>
</evidence>
<protein>
    <submittedName>
        <fullName evidence="2">Uncharacterized protein</fullName>
    </submittedName>
</protein>
<feature type="compositionally biased region" description="Low complexity" evidence="1">
    <location>
        <begin position="22"/>
        <end position="31"/>
    </location>
</feature>
<feature type="region of interest" description="Disordered" evidence="1">
    <location>
        <begin position="1"/>
        <end position="79"/>
    </location>
</feature>
<reference evidence="2 3" key="1">
    <citation type="submission" date="2024-05" db="EMBL/GenBank/DDBJ databases">
        <title>Whole genome sequences of Mycobacterium canettii strains associated with human tuberculosis in Canada.</title>
        <authorList>
            <person name="Islam M.R."/>
            <person name="Soualhine H."/>
        </authorList>
    </citation>
    <scope>NUCLEOTIDE SEQUENCE [LARGE SCALE GENOMIC DNA]</scope>
    <source>
        <strain evidence="2 3">1901080</strain>
    </source>
</reference>
<evidence type="ECO:0000313" key="2">
    <source>
        <dbReference type="EMBL" id="MEQ6321798.1"/>
    </source>
</evidence>
<comment type="caution">
    <text evidence="2">The sequence shown here is derived from an EMBL/GenBank/DDBJ whole genome shotgun (WGS) entry which is preliminary data.</text>
</comment>
<gene>
    <name evidence="2" type="ORF">ABDZ14_16395</name>
</gene>
<sequence>MAADYDKLFRPHEGMEAPDDTAAQPFFDPSASFPPAPASANLPKPNGQTPPPTSDDLSERFVSAPPRRATGPATNLPST</sequence>
<dbReference type="Proteomes" id="UP001485476">
    <property type="component" value="Unassembled WGS sequence"/>
</dbReference>
<dbReference type="EMBL" id="JBEEEP010000049">
    <property type="protein sequence ID" value="MEQ6321798.1"/>
    <property type="molecule type" value="Genomic_DNA"/>
</dbReference>
<organism evidence="2 3">
    <name type="scientific">Mycobacterium canetti</name>
    <dbReference type="NCBI Taxonomy" id="78331"/>
    <lineage>
        <taxon>Bacteria</taxon>
        <taxon>Bacillati</taxon>
        <taxon>Actinomycetota</taxon>
        <taxon>Actinomycetes</taxon>
        <taxon>Mycobacteriales</taxon>
        <taxon>Mycobacteriaceae</taxon>
        <taxon>Mycobacterium</taxon>
        <taxon>Mycobacterium tuberculosis complex</taxon>
    </lineage>
</organism>
<name>A0ABV1ML89_9MYCO</name>
<feature type="non-terminal residue" evidence="2">
    <location>
        <position position="79"/>
    </location>
</feature>
<accession>A0ABV1ML89</accession>